<dbReference type="EMBL" id="JAMYRI010000006">
    <property type="protein sequence ID" value="MER9284717.1"/>
    <property type="molecule type" value="Genomic_DNA"/>
</dbReference>
<organism evidence="1 2">
    <name type="scientific">Mesorhizobium australicum</name>
    <dbReference type="NCBI Taxonomy" id="536018"/>
    <lineage>
        <taxon>Bacteria</taxon>
        <taxon>Pseudomonadati</taxon>
        <taxon>Pseudomonadota</taxon>
        <taxon>Alphaproteobacteria</taxon>
        <taxon>Hyphomicrobiales</taxon>
        <taxon>Phyllobacteriaceae</taxon>
        <taxon>Mesorhizobium</taxon>
    </lineage>
</organism>
<proteinExistence type="predicted"/>
<dbReference type="Proteomes" id="UP001480082">
    <property type="component" value="Unassembled WGS sequence"/>
</dbReference>
<keyword evidence="2" id="KW-1185">Reference proteome</keyword>
<evidence type="ECO:0000313" key="1">
    <source>
        <dbReference type="EMBL" id="MER9284717.1"/>
    </source>
</evidence>
<gene>
    <name evidence="1" type="ORF">NKI81_12225</name>
</gene>
<reference evidence="1 2" key="1">
    <citation type="journal article" date="2024" name="Proc. Natl. Acad. Sci. U.S.A.">
        <title>The evolutionary genomics of adaptation to stress in wild rhizobium bacteria.</title>
        <authorList>
            <person name="Kehlet-Delgado H."/>
            <person name="Montoya A.P."/>
            <person name="Jensen K.T."/>
            <person name="Wendlandt C.E."/>
            <person name="Dexheimer C."/>
            <person name="Roberts M."/>
            <person name="Torres Martinez L."/>
            <person name="Friesen M.L."/>
            <person name="Griffitts J.S."/>
            <person name="Porter S.S."/>
        </authorList>
    </citation>
    <scope>NUCLEOTIDE SEQUENCE [LARGE SCALE GENOMIC DNA]</scope>
    <source>
        <strain evidence="1 2">M0468</strain>
    </source>
</reference>
<accession>A0ACC6SYH6</accession>
<name>A0ACC6SYH6_9HYPH</name>
<protein>
    <submittedName>
        <fullName evidence="1">Uncharacterized protein</fullName>
    </submittedName>
</protein>
<comment type="caution">
    <text evidence="1">The sequence shown here is derived from an EMBL/GenBank/DDBJ whole genome shotgun (WGS) entry which is preliminary data.</text>
</comment>
<evidence type="ECO:0000313" key="2">
    <source>
        <dbReference type="Proteomes" id="UP001480082"/>
    </source>
</evidence>
<sequence>MNKYRAAFIPALLLVLALAPWPYAYYQLLRIVVTGWAAFLTWDRYQSAKTWTPWVIAFVALAVLFNPIAPIHLTRPIWSVLNVLGASVFAAFGIAGLRRKSEPTRPL</sequence>